<protein>
    <submittedName>
        <fullName evidence="5">Uncharacterized protein</fullName>
    </submittedName>
</protein>
<keyword evidence="6" id="KW-1185">Reference proteome</keyword>
<keyword evidence="3" id="KW-0677">Repeat</keyword>
<dbReference type="Proteomes" id="UP001642483">
    <property type="component" value="Unassembled WGS sequence"/>
</dbReference>
<feature type="transmembrane region" description="Helical" evidence="4">
    <location>
        <begin position="506"/>
        <end position="536"/>
    </location>
</feature>
<dbReference type="EMBL" id="CAWYQH010000002">
    <property type="protein sequence ID" value="CAK8673777.1"/>
    <property type="molecule type" value="Genomic_DNA"/>
</dbReference>
<organism evidence="5 6">
    <name type="scientific">Clavelina lepadiformis</name>
    <name type="common">Light-bulb sea squirt</name>
    <name type="synonym">Ascidia lepadiformis</name>
    <dbReference type="NCBI Taxonomy" id="159417"/>
    <lineage>
        <taxon>Eukaryota</taxon>
        <taxon>Metazoa</taxon>
        <taxon>Chordata</taxon>
        <taxon>Tunicata</taxon>
        <taxon>Ascidiacea</taxon>
        <taxon>Aplousobranchia</taxon>
        <taxon>Clavelinidae</taxon>
        <taxon>Clavelina</taxon>
    </lineage>
</organism>
<comment type="caution">
    <text evidence="5">The sequence shown here is derived from an EMBL/GenBank/DDBJ whole genome shotgun (WGS) entry which is preliminary data.</text>
</comment>
<evidence type="ECO:0000256" key="2">
    <source>
        <dbReference type="ARBA" id="ARBA00022729"/>
    </source>
</evidence>
<dbReference type="SMART" id="SM00369">
    <property type="entry name" value="LRR_TYP"/>
    <property type="match status" value="7"/>
</dbReference>
<keyword evidence="4" id="KW-0472">Membrane</keyword>
<dbReference type="PANTHER" id="PTHR24373">
    <property type="entry name" value="SLIT RELATED LEUCINE-RICH REPEAT NEURONAL PROTEIN"/>
    <property type="match status" value="1"/>
</dbReference>
<dbReference type="PROSITE" id="PS51450">
    <property type="entry name" value="LRR"/>
    <property type="match status" value="2"/>
</dbReference>
<keyword evidence="1" id="KW-0433">Leucine-rich repeat</keyword>
<dbReference type="InterPro" id="IPR003591">
    <property type="entry name" value="Leu-rich_rpt_typical-subtyp"/>
</dbReference>
<accession>A0ABP0F6B9</accession>
<dbReference type="InterPro" id="IPR032675">
    <property type="entry name" value="LRR_dom_sf"/>
</dbReference>
<evidence type="ECO:0000313" key="5">
    <source>
        <dbReference type="EMBL" id="CAK8673777.1"/>
    </source>
</evidence>
<dbReference type="Gene3D" id="3.80.10.10">
    <property type="entry name" value="Ribonuclease Inhibitor"/>
    <property type="match status" value="2"/>
</dbReference>
<evidence type="ECO:0000256" key="3">
    <source>
        <dbReference type="ARBA" id="ARBA00022737"/>
    </source>
</evidence>
<dbReference type="Pfam" id="PF13855">
    <property type="entry name" value="LRR_8"/>
    <property type="match status" value="1"/>
</dbReference>
<keyword evidence="4" id="KW-1133">Transmembrane helix</keyword>
<evidence type="ECO:0000256" key="1">
    <source>
        <dbReference type="ARBA" id="ARBA00022614"/>
    </source>
</evidence>
<keyword evidence="4" id="KW-0812">Transmembrane</keyword>
<gene>
    <name evidence="5" type="ORF">CVLEPA_LOCUS3532</name>
</gene>
<dbReference type="InterPro" id="IPR050328">
    <property type="entry name" value="Dev_Immune_Receptor"/>
</dbReference>
<sequence>MNLSMFRKDGLLEVMFSDHRTSFKNGRSKWSVFFQVFFYLICFEAAIVKASAYYCINHTCICTKKTETIDGRSESLLFVDCHDRNIYGFPEKLLMKDVLDATTVDLSENMITSLPKNMLFNQIYLKRFILYNTTLDQVDEACFNVSRRQRSPMSSPLQHIDLRDNNLNAIPSCFGERSRSDSISTMENVKTLLLGGNFYLSGMSDQSLAGVRNIQRLDLSRSSIRILPHLLLKFHVQLVDVDLSHNALKSIPNVFFVRNTKLLLVRLNANLLRRIPSKLPKGLEELLLALNKITFVNTQDVVALQRLQKLKILDLSQNGIQFIASSAFYKQIELVYLDLSQNALDSIGMSTFDGANKLEFLFLENNKRLSFVAKTTFSVLPRLQFLFIFGCSLTTLNLIEETEIEKVSPLKSIWFFDNPVICNCKIIPFIRHLKNNKIELDKPISGINISVTNPRVKMAVMAKLKDYSFKISPSVCISPTNRFKTVVGRKILEIPENYMTCPDEPFYVIVSILLGIASFAFVIPLMYILIALYLFIIKLGKKHFGWTLHEKED</sequence>
<name>A0ABP0F6B9_CLALP</name>
<reference evidence="5 6" key="1">
    <citation type="submission" date="2024-02" db="EMBL/GenBank/DDBJ databases">
        <authorList>
            <person name="Daric V."/>
            <person name="Darras S."/>
        </authorList>
    </citation>
    <scope>NUCLEOTIDE SEQUENCE [LARGE SCALE GENOMIC DNA]</scope>
</reference>
<evidence type="ECO:0000313" key="6">
    <source>
        <dbReference type="Proteomes" id="UP001642483"/>
    </source>
</evidence>
<keyword evidence="2" id="KW-0732">Signal</keyword>
<dbReference type="PANTHER" id="PTHR24373:SF275">
    <property type="entry name" value="TIR DOMAIN-CONTAINING PROTEIN"/>
    <property type="match status" value="1"/>
</dbReference>
<dbReference type="SUPFAM" id="SSF52058">
    <property type="entry name" value="L domain-like"/>
    <property type="match status" value="1"/>
</dbReference>
<evidence type="ECO:0000256" key="4">
    <source>
        <dbReference type="SAM" id="Phobius"/>
    </source>
</evidence>
<proteinExistence type="predicted"/>
<dbReference type="InterPro" id="IPR001611">
    <property type="entry name" value="Leu-rich_rpt"/>
</dbReference>